<evidence type="ECO:0000313" key="6">
    <source>
        <dbReference type="Proteomes" id="UP000480556"/>
    </source>
</evidence>
<dbReference type="RefSeq" id="WP_153371771.1">
    <property type="nucleotide sequence ID" value="NZ_CP045650.1"/>
</dbReference>
<dbReference type="EMBL" id="WITK01000002">
    <property type="protein sequence ID" value="MQW91073.1"/>
    <property type="molecule type" value="Genomic_DNA"/>
</dbReference>
<dbReference type="Proteomes" id="UP000327478">
    <property type="component" value="Chromosome"/>
</dbReference>
<feature type="compositionally biased region" description="Polar residues" evidence="1">
    <location>
        <begin position="27"/>
        <end position="43"/>
    </location>
</feature>
<dbReference type="EMBL" id="CP045650">
    <property type="protein sequence ID" value="QGA11378.1"/>
    <property type="molecule type" value="Genomic_DNA"/>
</dbReference>
<evidence type="ECO:0000256" key="2">
    <source>
        <dbReference type="SAM" id="SignalP"/>
    </source>
</evidence>
<proteinExistence type="predicted"/>
<dbReference type="AlphaFoldDB" id="A0A5Q0P6R2"/>
<feature type="region of interest" description="Disordered" evidence="1">
    <location>
        <begin position="27"/>
        <end position="56"/>
    </location>
</feature>
<gene>
    <name evidence="4" type="ORF">GFH30_08215</name>
    <name evidence="3" type="ORF">GHJ48_01445</name>
</gene>
<name>A0A5Q0P6R2_9GAMM</name>
<keyword evidence="5" id="KW-1185">Reference proteome</keyword>
<feature type="compositionally biased region" description="Basic and acidic residues" evidence="1">
    <location>
        <begin position="45"/>
        <end position="56"/>
    </location>
</feature>
<accession>A0A5Q0P6R2</accession>
<evidence type="ECO:0000313" key="5">
    <source>
        <dbReference type="Proteomes" id="UP000327478"/>
    </source>
</evidence>
<dbReference type="Proteomes" id="UP000480556">
    <property type="component" value="Unassembled WGS sequence"/>
</dbReference>
<reference evidence="5 6" key="1">
    <citation type="submission" date="2019-10" db="EMBL/GenBank/DDBJ databases">
        <authorList>
            <person name="Dong K."/>
        </authorList>
    </citation>
    <scope>NUCLEOTIDE SEQUENCE [LARGE SCALE GENOMIC DNA]</scope>
    <source>
        <strain evidence="4">Dk386</strain>
        <strain evidence="5">dk386</strain>
        <strain evidence="6">dk771</strain>
        <strain evidence="3">Dk771</strain>
    </source>
</reference>
<feature type="signal peptide" evidence="2">
    <location>
        <begin position="1"/>
        <end position="30"/>
    </location>
</feature>
<protein>
    <submittedName>
        <fullName evidence="3">Uncharacterized protein</fullName>
    </submittedName>
</protein>
<evidence type="ECO:0000313" key="3">
    <source>
        <dbReference type="EMBL" id="MQW91073.1"/>
    </source>
</evidence>
<evidence type="ECO:0000256" key="1">
    <source>
        <dbReference type="SAM" id="MobiDB-lite"/>
    </source>
</evidence>
<feature type="chain" id="PRO_5043344047" evidence="2">
    <location>
        <begin position="31"/>
        <end position="120"/>
    </location>
</feature>
<sequence length="120" mass="13190">MQIKFPLKSLCLLSILFVYGCNQPSSNASAQNTNKDHNPSPQAVQEEKVDMPKVWPEDDTMKTGTAVLGFKLGDSTYESVTRTLAGWDDLGTNSYSQGKMIATNGNGYGIDDLKKSDLYF</sequence>
<dbReference type="PROSITE" id="PS51257">
    <property type="entry name" value="PROKAR_LIPOPROTEIN"/>
    <property type="match status" value="1"/>
</dbReference>
<keyword evidence="2" id="KW-0732">Signal</keyword>
<organism evidence="3 6">
    <name type="scientific">Acinetobacter wanghuae</name>
    <dbReference type="NCBI Taxonomy" id="2662362"/>
    <lineage>
        <taxon>Bacteria</taxon>
        <taxon>Pseudomonadati</taxon>
        <taxon>Pseudomonadota</taxon>
        <taxon>Gammaproteobacteria</taxon>
        <taxon>Moraxellales</taxon>
        <taxon>Moraxellaceae</taxon>
        <taxon>Acinetobacter</taxon>
    </lineage>
</organism>
<evidence type="ECO:0000313" key="4">
    <source>
        <dbReference type="EMBL" id="QGA11378.1"/>
    </source>
</evidence>